<dbReference type="InterPro" id="IPR016093">
    <property type="entry name" value="MIR_motif"/>
</dbReference>
<gene>
    <name evidence="5" type="ORF">P43SY_006380</name>
</gene>
<dbReference type="EMBL" id="JAKCXM010000117">
    <property type="protein sequence ID" value="KAJ0401825.1"/>
    <property type="molecule type" value="Genomic_DNA"/>
</dbReference>
<dbReference type="PANTHER" id="PTHR46809">
    <property type="entry name" value="STROMAL CELL-DERIVED FACTOR 2-LIKE PROTEIN"/>
    <property type="match status" value="1"/>
</dbReference>
<evidence type="ECO:0000313" key="5">
    <source>
        <dbReference type="EMBL" id="KAJ0401825.1"/>
    </source>
</evidence>
<comment type="caution">
    <text evidence="5">The sequence shown here is derived from an EMBL/GenBank/DDBJ whole genome shotgun (WGS) entry which is preliminary data.</text>
</comment>
<reference evidence="5" key="1">
    <citation type="submission" date="2021-12" db="EMBL/GenBank/DDBJ databases">
        <title>Prjna785345.</title>
        <authorList>
            <person name="Rujirawat T."/>
            <person name="Krajaejun T."/>
        </authorList>
    </citation>
    <scope>NUCLEOTIDE SEQUENCE</scope>
    <source>
        <strain evidence="5">Pi057C3</strain>
    </source>
</reference>
<feature type="domain" description="MIR" evidence="4">
    <location>
        <begin position="99"/>
        <end position="153"/>
    </location>
</feature>
<organism evidence="5 6">
    <name type="scientific">Pythium insidiosum</name>
    <name type="common">Pythiosis disease agent</name>
    <dbReference type="NCBI Taxonomy" id="114742"/>
    <lineage>
        <taxon>Eukaryota</taxon>
        <taxon>Sar</taxon>
        <taxon>Stramenopiles</taxon>
        <taxon>Oomycota</taxon>
        <taxon>Peronosporomycetes</taxon>
        <taxon>Pythiales</taxon>
        <taxon>Pythiaceae</taxon>
        <taxon>Pythium</taxon>
    </lineage>
</organism>
<evidence type="ECO:0000313" key="6">
    <source>
        <dbReference type="Proteomes" id="UP001209570"/>
    </source>
</evidence>
<dbReference type="PANTHER" id="PTHR46809:SF2">
    <property type="entry name" value="GH21273P"/>
    <property type="match status" value="1"/>
</dbReference>
<feature type="domain" description="MIR" evidence="4">
    <location>
        <begin position="232"/>
        <end position="293"/>
    </location>
</feature>
<evidence type="ECO:0000256" key="1">
    <source>
        <dbReference type="ARBA" id="ARBA00022729"/>
    </source>
</evidence>
<feature type="domain" description="MIR" evidence="4">
    <location>
        <begin position="162"/>
        <end position="218"/>
    </location>
</feature>
<name>A0AAD5M298_PYTIN</name>
<dbReference type="AlphaFoldDB" id="A0AAD5M298"/>
<dbReference type="Gene3D" id="2.80.10.50">
    <property type="match status" value="1"/>
</dbReference>
<feature type="signal peptide" evidence="3">
    <location>
        <begin position="1"/>
        <end position="22"/>
    </location>
</feature>
<keyword evidence="6" id="KW-1185">Reference proteome</keyword>
<evidence type="ECO:0000256" key="2">
    <source>
        <dbReference type="ARBA" id="ARBA00022737"/>
    </source>
</evidence>
<keyword evidence="1 3" id="KW-0732">Signal</keyword>
<dbReference type="CDD" id="cd23279">
    <property type="entry name" value="beta-trefoil_MIR_SDF2-like"/>
    <property type="match status" value="1"/>
</dbReference>
<dbReference type="Proteomes" id="UP001209570">
    <property type="component" value="Unassembled WGS sequence"/>
</dbReference>
<protein>
    <recommendedName>
        <fullName evidence="4">MIR domain-containing protein</fullName>
    </recommendedName>
</protein>
<sequence length="299" mass="32931">MWLQRATLSLALLLAVAAAGDATTHCVRWRATAKCDPHGGRVPQQDAPCSQVIPSGQSGYCECENRRRVREVGCEHHEFRCEDACRDDASAELSYPQGFEHVTCGSSIKLVHEPSRHRLHSHEIAYGSGSGQQSVTAHGARNDPNSYWLVKEADSEPACALGTKIACGATIRLEHAPTRRNLHTHSFRAPLSSQQQEVSAFGVAGEGDAGDNWVVECEERQQCSAIDKCEDDGMWKRGELVRLRSVATGRYLLTSHRARFDDSNCPRCPINGQQEVSTTAQKDEQTLWFASEGIYVAPQ</sequence>
<dbReference type="SMART" id="SM00472">
    <property type="entry name" value="MIR"/>
    <property type="match status" value="3"/>
</dbReference>
<dbReference type="PROSITE" id="PS50919">
    <property type="entry name" value="MIR"/>
    <property type="match status" value="3"/>
</dbReference>
<accession>A0AAD5M298</accession>
<dbReference type="Pfam" id="PF02815">
    <property type="entry name" value="MIR"/>
    <property type="match status" value="1"/>
</dbReference>
<proteinExistence type="predicted"/>
<evidence type="ECO:0000259" key="4">
    <source>
        <dbReference type="PROSITE" id="PS50919"/>
    </source>
</evidence>
<feature type="chain" id="PRO_5041995719" description="MIR domain-containing protein" evidence="3">
    <location>
        <begin position="23"/>
        <end position="299"/>
    </location>
</feature>
<keyword evidence="2" id="KW-0677">Repeat</keyword>
<dbReference type="SUPFAM" id="SSF82109">
    <property type="entry name" value="MIR domain"/>
    <property type="match status" value="1"/>
</dbReference>
<dbReference type="InterPro" id="IPR036300">
    <property type="entry name" value="MIR_dom_sf"/>
</dbReference>
<evidence type="ECO:0000256" key="3">
    <source>
        <dbReference type="SAM" id="SignalP"/>
    </source>
</evidence>